<name>A0ABW2Y836_9GAMM</name>
<evidence type="ECO:0008006" key="5">
    <source>
        <dbReference type="Google" id="ProtNLM"/>
    </source>
</evidence>
<dbReference type="Proteomes" id="UP001597110">
    <property type="component" value="Unassembled WGS sequence"/>
</dbReference>
<feature type="region of interest" description="Disordered" evidence="1">
    <location>
        <begin position="69"/>
        <end position="93"/>
    </location>
</feature>
<dbReference type="InterPro" id="IPR018247">
    <property type="entry name" value="EF_Hand_1_Ca_BS"/>
</dbReference>
<evidence type="ECO:0000313" key="4">
    <source>
        <dbReference type="Proteomes" id="UP001597110"/>
    </source>
</evidence>
<keyword evidence="2" id="KW-0732">Signal</keyword>
<keyword evidence="4" id="KW-1185">Reference proteome</keyword>
<dbReference type="InterPro" id="IPR011992">
    <property type="entry name" value="EF-hand-dom_pair"/>
</dbReference>
<dbReference type="RefSeq" id="WP_386822298.1">
    <property type="nucleotide sequence ID" value="NZ_JBHTIF010000001.1"/>
</dbReference>
<accession>A0ABW2Y836</accession>
<evidence type="ECO:0000256" key="2">
    <source>
        <dbReference type="SAM" id="SignalP"/>
    </source>
</evidence>
<sequence length="132" mass="14258">MKAVVVSAMVVAVVALGWSSPTRADDPPPIGSIPLSEILSTLDRNGNGCVDLEEGRNYASRRFHALDRNHDASLDAEEAPPGPDETSNSRPISIADWQDAYHARFDSFDTDRNGCLSLQEVEAGRNARKGGH</sequence>
<dbReference type="EMBL" id="JBHTIF010000001">
    <property type="protein sequence ID" value="MFD0724646.1"/>
    <property type="molecule type" value="Genomic_DNA"/>
</dbReference>
<reference evidence="4" key="1">
    <citation type="journal article" date="2019" name="Int. J. Syst. Evol. Microbiol.">
        <title>The Global Catalogue of Microorganisms (GCM) 10K type strain sequencing project: providing services to taxonomists for standard genome sequencing and annotation.</title>
        <authorList>
            <consortium name="The Broad Institute Genomics Platform"/>
            <consortium name="The Broad Institute Genome Sequencing Center for Infectious Disease"/>
            <person name="Wu L."/>
            <person name="Ma J."/>
        </authorList>
    </citation>
    <scope>NUCLEOTIDE SEQUENCE [LARGE SCALE GENOMIC DNA]</scope>
    <source>
        <strain evidence="4">CCUG 55585</strain>
    </source>
</reference>
<comment type="caution">
    <text evidence="3">The sequence shown here is derived from an EMBL/GenBank/DDBJ whole genome shotgun (WGS) entry which is preliminary data.</text>
</comment>
<proteinExistence type="predicted"/>
<dbReference type="PROSITE" id="PS00018">
    <property type="entry name" value="EF_HAND_1"/>
    <property type="match status" value="1"/>
</dbReference>
<feature type="chain" id="PRO_5046439868" description="EF-hand domain-containing protein" evidence="2">
    <location>
        <begin position="25"/>
        <end position="132"/>
    </location>
</feature>
<evidence type="ECO:0000256" key="1">
    <source>
        <dbReference type="SAM" id="MobiDB-lite"/>
    </source>
</evidence>
<gene>
    <name evidence="3" type="ORF">ACFQ0E_03440</name>
</gene>
<dbReference type="SUPFAM" id="SSF47473">
    <property type="entry name" value="EF-hand"/>
    <property type="match status" value="1"/>
</dbReference>
<protein>
    <recommendedName>
        <fullName evidence="5">EF-hand domain-containing protein</fullName>
    </recommendedName>
</protein>
<evidence type="ECO:0000313" key="3">
    <source>
        <dbReference type="EMBL" id="MFD0724646.1"/>
    </source>
</evidence>
<feature type="signal peptide" evidence="2">
    <location>
        <begin position="1"/>
        <end position="24"/>
    </location>
</feature>
<organism evidence="3 4">
    <name type="scientific">Lysobacter brunescens</name>
    <dbReference type="NCBI Taxonomy" id="262323"/>
    <lineage>
        <taxon>Bacteria</taxon>
        <taxon>Pseudomonadati</taxon>
        <taxon>Pseudomonadota</taxon>
        <taxon>Gammaproteobacteria</taxon>
        <taxon>Lysobacterales</taxon>
        <taxon>Lysobacteraceae</taxon>
        <taxon>Lysobacter</taxon>
    </lineage>
</organism>
<dbReference type="Gene3D" id="1.10.238.10">
    <property type="entry name" value="EF-hand"/>
    <property type="match status" value="1"/>
</dbReference>